<comment type="caution">
    <text evidence="2">The sequence shown here is derived from an EMBL/GenBank/DDBJ whole genome shotgun (WGS) entry which is preliminary data.</text>
</comment>
<feature type="transmembrane region" description="Helical" evidence="1">
    <location>
        <begin position="99"/>
        <end position="119"/>
    </location>
</feature>
<dbReference type="PANTHER" id="PTHR34187:SF2">
    <property type="entry name" value="DUF202 DOMAIN-CONTAINING PROTEIN"/>
    <property type="match status" value="1"/>
</dbReference>
<keyword evidence="1" id="KW-1133">Transmembrane helix</keyword>
<feature type="transmembrane region" description="Helical" evidence="1">
    <location>
        <begin position="139"/>
        <end position="161"/>
    </location>
</feature>
<feature type="transmembrane region" description="Helical" evidence="1">
    <location>
        <begin position="60"/>
        <end position="79"/>
    </location>
</feature>
<reference evidence="2" key="1">
    <citation type="submission" date="2023-03" db="EMBL/GenBank/DDBJ databases">
        <title>Massive genome expansion in bonnet fungi (Mycena s.s.) driven by repeated elements and novel gene families across ecological guilds.</title>
        <authorList>
            <consortium name="Lawrence Berkeley National Laboratory"/>
            <person name="Harder C.B."/>
            <person name="Miyauchi S."/>
            <person name="Viragh M."/>
            <person name="Kuo A."/>
            <person name="Thoen E."/>
            <person name="Andreopoulos B."/>
            <person name="Lu D."/>
            <person name="Skrede I."/>
            <person name="Drula E."/>
            <person name="Henrissat B."/>
            <person name="Morin E."/>
            <person name="Kohler A."/>
            <person name="Barry K."/>
            <person name="LaButti K."/>
            <person name="Morin E."/>
            <person name="Salamov A."/>
            <person name="Lipzen A."/>
            <person name="Mereny Z."/>
            <person name="Hegedus B."/>
            <person name="Baldrian P."/>
            <person name="Stursova M."/>
            <person name="Weitz H."/>
            <person name="Taylor A."/>
            <person name="Grigoriev I.V."/>
            <person name="Nagy L.G."/>
            <person name="Martin F."/>
            <person name="Kauserud H."/>
        </authorList>
    </citation>
    <scope>NUCLEOTIDE SEQUENCE</scope>
    <source>
        <strain evidence="2">9284</strain>
    </source>
</reference>
<gene>
    <name evidence="2" type="ORF">FB45DRAFT_1063879</name>
</gene>
<keyword evidence="1" id="KW-0472">Membrane</keyword>
<evidence type="ECO:0000313" key="3">
    <source>
        <dbReference type="Proteomes" id="UP001221142"/>
    </source>
</evidence>
<sequence length="166" mass="17763">MYSNDPRALLVSSYGSPPPPRHVHGDLGSNDPSAHTPLLRTCSETTTTLKLYRCSSPGIVCAKLQLCIASVGVALAQLLTLEYDYPLPVPAPKSSLEIYARPLAVSFILLSLYVLLVGVSRYFCIQASLVRGVFPVSRLGLVGIVLALTALVVFVFGLLMVEGTSE</sequence>
<keyword evidence="1" id="KW-0812">Transmembrane</keyword>
<dbReference type="PANTHER" id="PTHR34187">
    <property type="entry name" value="FGR18P"/>
    <property type="match status" value="1"/>
</dbReference>
<dbReference type="Proteomes" id="UP001221142">
    <property type="component" value="Unassembled WGS sequence"/>
</dbReference>
<accession>A0AAD7BBX0</accession>
<dbReference type="InterPro" id="IPR052053">
    <property type="entry name" value="IM_YidH-like"/>
</dbReference>
<keyword evidence="3" id="KW-1185">Reference proteome</keyword>
<dbReference type="EMBL" id="JARKIF010000022">
    <property type="protein sequence ID" value="KAJ7616402.1"/>
    <property type="molecule type" value="Genomic_DNA"/>
</dbReference>
<evidence type="ECO:0000313" key="2">
    <source>
        <dbReference type="EMBL" id="KAJ7616402.1"/>
    </source>
</evidence>
<proteinExistence type="predicted"/>
<name>A0AAD7BBX0_9AGAR</name>
<dbReference type="AlphaFoldDB" id="A0AAD7BBX0"/>
<evidence type="ECO:0000256" key="1">
    <source>
        <dbReference type="SAM" id="Phobius"/>
    </source>
</evidence>
<evidence type="ECO:0008006" key="4">
    <source>
        <dbReference type="Google" id="ProtNLM"/>
    </source>
</evidence>
<protein>
    <recommendedName>
        <fullName evidence="4">DUF202 domain-containing protein</fullName>
    </recommendedName>
</protein>
<organism evidence="2 3">
    <name type="scientific">Roridomyces roridus</name>
    <dbReference type="NCBI Taxonomy" id="1738132"/>
    <lineage>
        <taxon>Eukaryota</taxon>
        <taxon>Fungi</taxon>
        <taxon>Dikarya</taxon>
        <taxon>Basidiomycota</taxon>
        <taxon>Agaricomycotina</taxon>
        <taxon>Agaricomycetes</taxon>
        <taxon>Agaricomycetidae</taxon>
        <taxon>Agaricales</taxon>
        <taxon>Marasmiineae</taxon>
        <taxon>Mycenaceae</taxon>
        <taxon>Roridomyces</taxon>
    </lineage>
</organism>